<name>A0A4S8QWV8_9HELO</name>
<evidence type="ECO:0000256" key="1">
    <source>
        <dbReference type="ARBA" id="ARBA00022741"/>
    </source>
</evidence>
<dbReference type="InterPro" id="IPR043129">
    <property type="entry name" value="ATPase_NBD"/>
</dbReference>
<dbReference type="Gene3D" id="3.30.420.40">
    <property type="match status" value="2"/>
</dbReference>
<organism evidence="3 4">
    <name type="scientific">Botrytis galanthina</name>
    <dbReference type="NCBI Taxonomy" id="278940"/>
    <lineage>
        <taxon>Eukaryota</taxon>
        <taxon>Fungi</taxon>
        <taxon>Dikarya</taxon>
        <taxon>Ascomycota</taxon>
        <taxon>Pezizomycotina</taxon>
        <taxon>Leotiomycetes</taxon>
        <taxon>Helotiales</taxon>
        <taxon>Sclerotiniaceae</taxon>
        <taxon>Botrytis</taxon>
    </lineage>
</organism>
<keyword evidence="1" id="KW-0547">Nucleotide-binding</keyword>
<keyword evidence="4" id="KW-1185">Reference proteome</keyword>
<evidence type="ECO:0000256" key="2">
    <source>
        <dbReference type="ARBA" id="ARBA00022840"/>
    </source>
</evidence>
<evidence type="ECO:0000313" key="3">
    <source>
        <dbReference type="EMBL" id="THV48981.1"/>
    </source>
</evidence>
<dbReference type="SUPFAM" id="SSF53067">
    <property type="entry name" value="Actin-like ATPase domain"/>
    <property type="match status" value="2"/>
</dbReference>
<dbReference type="GO" id="GO:0005524">
    <property type="term" value="F:ATP binding"/>
    <property type="evidence" value="ECO:0007669"/>
    <property type="project" value="UniProtKB-KW"/>
</dbReference>
<evidence type="ECO:0008006" key="5">
    <source>
        <dbReference type="Google" id="ProtNLM"/>
    </source>
</evidence>
<sequence length="590" mass="66376">MEVLPRLGKPSISVTTKYEVADQPSLRSRRASNQWVIRGLRSRHSAQTIPLLFLFLPFLLINFFQNWPGDGASHNKAPTTLLYRPEYLWGYQIRGNDPRYEWFKLGLHPSGEGRGLAKDYPSTTSLIANSTEDKERLVIDYLTNLRKHAETVMANTYGPSVFSKISREYIITVPAVWDDKAQGRTQECANQAGMGDHVQIITEPEAAGIYALTNMPTTVLKKNETFILCDAGGGTVDLVSYTISKLNPVPRLREAARGEGGLCGSIFLNRIFAKHLSDKFANYPAWDDEYQTDALKFFEDDIKKNFMGDTSQHYFIPARGLNKPELGIHQNKLRLSGEEIKNIFEPVIQMVISLVTRQIRKTARPVTAILMAGGFGSSEYLRIRIQDIVGPNVGVRKVANGDTAIVKGALISGLSKKDPGHPYAIGSFGIDSRVARRHYGTMAYDTFIPSVHDENLKEPSPYSSDFIVPCMQWFIQKNTNVEDTKPVVTQKPFFWERPVLDGSPKYIEARIHVSEKDQAPLHLNKNVSELVKIQADISSIPVENFPKKIGVGHQEFYRIPYKIETAIHSGSITFALLYGDERYEATKEFL</sequence>
<dbReference type="AlphaFoldDB" id="A0A4S8QWV8"/>
<dbReference type="Gene3D" id="3.90.640.10">
    <property type="entry name" value="Actin, Chain A, domain 4"/>
    <property type="match status" value="1"/>
</dbReference>
<reference evidence="3 4" key="1">
    <citation type="submission" date="2017-12" db="EMBL/GenBank/DDBJ databases">
        <title>Comparative genomics of Botrytis spp.</title>
        <authorList>
            <person name="Valero-Jimenez C.A."/>
            <person name="Tapia P."/>
            <person name="Veloso J."/>
            <person name="Silva-Moreno E."/>
            <person name="Staats M."/>
            <person name="Valdes J.H."/>
            <person name="Van Kan J.A.L."/>
        </authorList>
    </citation>
    <scope>NUCLEOTIDE SEQUENCE [LARGE SCALE GENOMIC DNA]</scope>
    <source>
        <strain evidence="3 4">MUCL435</strain>
    </source>
</reference>
<accession>A0A4S8QWV8</accession>
<dbReference type="Pfam" id="PF00012">
    <property type="entry name" value="HSP70"/>
    <property type="match status" value="1"/>
</dbReference>
<comment type="caution">
    <text evidence="3">The sequence shown here is derived from an EMBL/GenBank/DDBJ whole genome shotgun (WGS) entry which is preliminary data.</text>
</comment>
<dbReference type="CDD" id="cd10170">
    <property type="entry name" value="ASKHA_NBD_HSP70"/>
    <property type="match status" value="1"/>
</dbReference>
<keyword evidence="2" id="KW-0067">ATP-binding</keyword>
<dbReference type="EMBL" id="PQXL01000217">
    <property type="protein sequence ID" value="THV48981.1"/>
    <property type="molecule type" value="Genomic_DNA"/>
</dbReference>
<dbReference type="GO" id="GO:0140662">
    <property type="term" value="F:ATP-dependent protein folding chaperone"/>
    <property type="evidence" value="ECO:0007669"/>
    <property type="project" value="InterPro"/>
</dbReference>
<dbReference type="OrthoDB" id="2963168at2759"/>
<protein>
    <recommendedName>
        <fullName evidence="5">Actin-like ATPase domain-containing protein</fullName>
    </recommendedName>
</protein>
<evidence type="ECO:0000313" key="4">
    <source>
        <dbReference type="Proteomes" id="UP000308671"/>
    </source>
</evidence>
<gene>
    <name evidence="3" type="ORF">BGAL_0217g00060</name>
</gene>
<proteinExistence type="predicted"/>
<dbReference type="PANTHER" id="PTHR14187">
    <property type="entry name" value="ALPHA KINASE/ELONGATION FACTOR 2 KINASE"/>
    <property type="match status" value="1"/>
</dbReference>
<dbReference type="PANTHER" id="PTHR14187:SF82">
    <property type="entry name" value="FAMILY CHAPERONE, PUTATIVE (AFU_ORTHOLOGUE AFUA_7G08575)-RELATED"/>
    <property type="match status" value="1"/>
</dbReference>
<dbReference type="Proteomes" id="UP000308671">
    <property type="component" value="Unassembled WGS sequence"/>
</dbReference>
<dbReference type="InterPro" id="IPR013126">
    <property type="entry name" value="Hsp_70_fam"/>
</dbReference>